<evidence type="ECO:0000313" key="5">
    <source>
        <dbReference type="Proteomes" id="UP000054903"/>
    </source>
</evidence>
<feature type="active site" evidence="1">
    <location>
        <position position="353"/>
    </location>
</feature>
<dbReference type="CDD" id="cd09159">
    <property type="entry name" value="PLDc_ybhO_like_2"/>
    <property type="match status" value="1"/>
</dbReference>
<dbReference type="PROSITE" id="PS50035">
    <property type="entry name" value="PLD"/>
    <property type="match status" value="2"/>
</dbReference>
<feature type="active site" evidence="1">
    <location>
        <position position="346"/>
    </location>
</feature>
<protein>
    <recommendedName>
        <fullName evidence="1">Cardiolipin synthase B</fullName>
        <shortName evidence="1">CL synthase</shortName>
        <ecNumber evidence="1">2.7.8.-</ecNumber>
    </recommendedName>
</protein>
<dbReference type="Pfam" id="PF13091">
    <property type="entry name" value="PLDc_2"/>
    <property type="match status" value="2"/>
</dbReference>
<feature type="active site" evidence="1">
    <location>
        <position position="348"/>
    </location>
</feature>
<feature type="active site" evidence="1">
    <location>
        <position position="139"/>
    </location>
</feature>
<dbReference type="Gene3D" id="3.30.870.10">
    <property type="entry name" value="Endonuclease Chain A"/>
    <property type="match status" value="2"/>
</dbReference>
<name>A0A157ZE32_9BURK</name>
<dbReference type="STRING" id="1777138.AWB77_00644"/>
<keyword evidence="1" id="KW-0444">Lipid biosynthesis</keyword>
<dbReference type="GO" id="GO:0008808">
    <property type="term" value="F:cardiolipin synthase activity"/>
    <property type="evidence" value="ECO:0007669"/>
    <property type="project" value="InterPro"/>
</dbReference>
<feature type="region of interest" description="Disordered" evidence="2">
    <location>
        <begin position="196"/>
        <end position="226"/>
    </location>
</feature>
<sequence length="438" mass="49906">MIGLRPRRSFKRLRQALFSGRRPPRLCFTTGNHVRIFKGGVQFFPALIERIDNARSSVSLETYIFANDDIGRAVSDALVRAAERGIEVRVITDGIGTESNLPMFKLWQERGVEHRIYNPHLLFGPLGFSRTHRKLALIDETYAFCGGINIVDDYDQNGTRLERPRWDFAMEAQGPVVKDVREAFDLQWQRIRLGVKPRQPSQPGCETQEAQQSQQAHEGERASSRWNARRAMLARRRARLGEIHAVDQPCIAFVARDNLLNRRAIEKAYLRAIAHAEREVLLANPYFMPGRKLRRALVNAAERGVRVSLVIGRKEFVALDYATPFLYGNLLKHGVRIAEYEKTMLHGKVAVVDADWATIGSSNLDALSLVLNNEANMVLVNHHEIAGLHDAILQAFDEGRPIDEKHYASRPVTERALNWLAYNTYRVMMKMITIGQYD</sequence>
<evidence type="ECO:0000259" key="3">
    <source>
        <dbReference type="PROSITE" id="PS50035"/>
    </source>
</evidence>
<keyword evidence="1" id="KW-1003">Cell membrane</keyword>
<dbReference type="GO" id="GO:0005886">
    <property type="term" value="C:plasma membrane"/>
    <property type="evidence" value="ECO:0007669"/>
    <property type="project" value="UniProtKB-SubCell"/>
</dbReference>
<dbReference type="CDD" id="cd09110">
    <property type="entry name" value="PLDc_CLS_1"/>
    <property type="match status" value="1"/>
</dbReference>
<feature type="domain" description="PLD phosphodiesterase" evidence="3">
    <location>
        <begin position="127"/>
        <end position="154"/>
    </location>
</feature>
<keyword evidence="1" id="KW-1208">Phospholipid metabolism</keyword>
<dbReference type="HAMAP" id="MF_01917">
    <property type="entry name" value="Cardiolipin_synth_ClsB"/>
    <property type="match status" value="1"/>
</dbReference>
<dbReference type="PANTHER" id="PTHR21248:SF22">
    <property type="entry name" value="PHOSPHOLIPASE D"/>
    <property type="match status" value="1"/>
</dbReference>
<evidence type="ECO:0000256" key="2">
    <source>
        <dbReference type="SAM" id="MobiDB-lite"/>
    </source>
</evidence>
<dbReference type="SUPFAM" id="SSF56024">
    <property type="entry name" value="Phospholipase D/nuclease"/>
    <property type="match status" value="2"/>
</dbReference>
<dbReference type="Proteomes" id="UP000054903">
    <property type="component" value="Unassembled WGS sequence"/>
</dbReference>
<dbReference type="PANTHER" id="PTHR21248">
    <property type="entry name" value="CARDIOLIPIN SYNTHASE"/>
    <property type="match status" value="1"/>
</dbReference>
<keyword evidence="5" id="KW-1185">Reference proteome</keyword>
<dbReference type="EMBL" id="FCNX02000001">
    <property type="protein sequence ID" value="SAK43790.1"/>
    <property type="molecule type" value="Genomic_DNA"/>
</dbReference>
<dbReference type="AlphaFoldDB" id="A0A157ZE32"/>
<feature type="active site" evidence="1">
    <location>
        <position position="134"/>
    </location>
</feature>
<comment type="subcellular location">
    <subcellularLocation>
        <location evidence="1">Cell membrane</location>
        <topology evidence="1">Peripheral membrane protein</topology>
    </subcellularLocation>
</comment>
<keyword evidence="1" id="KW-0443">Lipid metabolism</keyword>
<dbReference type="GO" id="GO:0032049">
    <property type="term" value="P:cardiolipin biosynthetic process"/>
    <property type="evidence" value="ECO:0007669"/>
    <property type="project" value="InterPro"/>
</dbReference>
<keyword evidence="1" id="KW-0808">Transferase</keyword>
<comment type="function">
    <text evidence="1">Catalyzes the phosphatidyl group transfer from one phosphatidylglycerol molecule to another to form cardiolipin (CL) (diphosphatidylglycerol) and glycerol.</text>
</comment>
<dbReference type="InterPro" id="IPR001736">
    <property type="entry name" value="PLipase_D/transphosphatidylase"/>
</dbReference>
<proteinExistence type="inferred from homology"/>
<dbReference type="EC" id="2.7.8.-" evidence="1"/>
<organism evidence="4 5">
    <name type="scientific">Caballeronia fortuita</name>
    <dbReference type="NCBI Taxonomy" id="1777138"/>
    <lineage>
        <taxon>Bacteria</taxon>
        <taxon>Pseudomonadati</taxon>
        <taxon>Pseudomonadota</taxon>
        <taxon>Betaproteobacteria</taxon>
        <taxon>Burkholderiales</taxon>
        <taxon>Burkholderiaceae</taxon>
        <taxon>Caballeronia</taxon>
    </lineage>
</organism>
<evidence type="ECO:0000256" key="1">
    <source>
        <dbReference type="HAMAP-Rule" id="MF_01917"/>
    </source>
</evidence>
<dbReference type="SMART" id="SM00155">
    <property type="entry name" value="PLDc"/>
    <property type="match status" value="2"/>
</dbReference>
<feature type="domain" description="PLD phosphodiesterase" evidence="3">
    <location>
        <begin position="341"/>
        <end position="368"/>
    </location>
</feature>
<comment type="similarity">
    <text evidence="1">Belongs to the phospholipase D family. Cardiolipin synthase subfamily. ClsB sub-subfamily.</text>
</comment>
<dbReference type="InterPro" id="IPR030872">
    <property type="entry name" value="Cardiolipin_synth_ClsB"/>
</dbReference>
<evidence type="ECO:0000313" key="4">
    <source>
        <dbReference type="EMBL" id="SAK43790.1"/>
    </source>
</evidence>
<feature type="active site" evidence="1">
    <location>
        <position position="132"/>
    </location>
</feature>
<reference evidence="4" key="1">
    <citation type="submission" date="2016-01" db="EMBL/GenBank/DDBJ databases">
        <authorList>
            <person name="Peeters C."/>
        </authorList>
    </citation>
    <scope>NUCLEOTIDE SEQUENCE</scope>
    <source>
        <strain evidence="4">LMG 29320</strain>
    </source>
</reference>
<dbReference type="InterPro" id="IPR025202">
    <property type="entry name" value="PLD-like_dom"/>
</dbReference>
<comment type="caution">
    <text evidence="4">The sequence shown here is derived from an EMBL/GenBank/DDBJ whole genome shotgun (WGS) entry which is preliminary data.</text>
</comment>
<feature type="compositionally biased region" description="Polar residues" evidence="2">
    <location>
        <begin position="199"/>
        <end position="216"/>
    </location>
</feature>
<dbReference type="OrthoDB" id="9762009at2"/>
<keyword evidence="1" id="KW-0594">Phospholipid biosynthesis</keyword>
<accession>A0A157ZE32</accession>
<keyword evidence="1" id="KW-0472">Membrane</keyword>
<comment type="catalytic activity">
    <reaction evidence="1">
        <text>2 a 1,2-diacyl-sn-glycero-3-phospho-(1'-sn-glycerol) = a cardiolipin + glycerol</text>
        <dbReference type="Rhea" id="RHEA:31451"/>
        <dbReference type="ChEBI" id="CHEBI:17754"/>
        <dbReference type="ChEBI" id="CHEBI:62237"/>
        <dbReference type="ChEBI" id="CHEBI:64716"/>
    </reaction>
</comment>
<gene>
    <name evidence="1" type="primary">clsB</name>
    <name evidence="4" type="ORF">AWB77_00644</name>
</gene>